<evidence type="ECO:0000313" key="2">
    <source>
        <dbReference type="EMBL" id="OQV15196.1"/>
    </source>
</evidence>
<keyword evidence="3" id="KW-1185">Reference proteome</keyword>
<keyword evidence="1" id="KW-0732">Signal</keyword>
<name>A0A1W0WJ25_HYPEX</name>
<evidence type="ECO:0000256" key="1">
    <source>
        <dbReference type="SAM" id="SignalP"/>
    </source>
</evidence>
<dbReference type="EMBL" id="MTYJ01000092">
    <property type="protein sequence ID" value="OQV15196.1"/>
    <property type="molecule type" value="Genomic_DNA"/>
</dbReference>
<dbReference type="OrthoDB" id="10071049at2759"/>
<feature type="signal peptide" evidence="1">
    <location>
        <begin position="1"/>
        <end position="25"/>
    </location>
</feature>
<feature type="chain" id="PRO_5013320413" evidence="1">
    <location>
        <begin position="26"/>
        <end position="119"/>
    </location>
</feature>
<organism evidence="2 3">
    <name type="scientific">Hypsibius exemplaris</name>
    <name type="common">Freshwater tardigrade</name>
    <dbReference type="NCBI Taxonomy" id="2072580"/>
    <lineage>
        <taxon>Eukaryota</taxon>
        <taxon>Metazoa</taxon>
        <taxon>Ecdysozoa</taxon>
        <taxon>Tardigrada</taxon>
        <taxon>Eutardigrada</taxon>
        <taxon>Parachela</taxon>
        <taxon>Hypsibioidea</taxon>
        <taxon>Hypsibiidae</taxon>
        <taxon>Hypsibius</taxon>
    </lineage>
</organism>
<gene>
    <name evidence="2" type="ORF">BV898_10579</name>
</gene>
<dbReference type="AlphaFoldDB" id="A0A1W0WJ25"/>
<proteinExistence type="predicted"/>
<protein>
    <submittedName>
        <fullName evidence="2">Uncharacterized protein</fullName>
    </submittedName>
</protein>
<dbReference type="Proteomes" id="UP000192578">
    <property type="component" value="Unassembled WGS sequence"/>
</dbReference>
<accession>A0A1W0WJ25</accession>
<reference evidence="3" key="1">
    <citation type="submission" date="2017-01" db="EMBL/GenBank/DDBJ databases">
        <title>Comparative genomics of anhydrobiosis in the tardigrade Hypsibius dujardini.</title>
        <authorList>
            <person name="Yoshida Y."/>
            <person name="Koutsovoulos G."/>
            <person name="Laetsch D."/>
            <person name="Stevens L."/>
            <person name="Kumar S."/>
            <person name="Horikawa D."/>
            <person name="Ishino K."/>
            <person name="Komine S."/>
            <person name="Tomita M."/>
            <person name="Blaxter M."/>
            <person name="Arakawa K."/>
        </authorList>
    </citation>
    <scope>NUCLEOTIDE SEQUENCE [LARGE SCALE GENOMIC DNA]</scope>
    <source>
        <strain evidence="3">Z151</strain>
    </source>
</reference>
<sequence>MTLRASCRLVTIVFLLCLAINLALAVQYQPALSEEQDGHEQLQPGMEKRHIFHTGGWGAGGGALGMMSDLKPRNPLRKSVQEDGSFHQSGVKAVALPVGDSTGRFRQLFVSRGWGPGWT</sequence>
<evidence type="ECO:0000313" key="3">
    <source>
        <dbReference type="Proteomes" id="UP000192578"/>
    </source>
</evidence>
<comment type="caution">
    <text evidence="2">The sequence shown here is derived from an EMBL/GenBank/DDBJ whole genome shotgun (WGS) entry which is preliminary data.</text>
</comment>